<dbReference type="RefSeq" id="WP_175374711.1">
    <property type="nucleotide sequence ID" value="NZ_JABWCS010000221.1"/>
</dbReference>
<dbReference type="PANTHER" id="PTHR43861">
    <property type="entry name" value="TRANS-ACONITATE 2-METHYLTRANSFERASE-RELATED"/>
    <property type="match status" value="1"/>
</dbReference>
<dbReference type="InterPro" id="IPR041698">
    <property type="entry name" value="Methyltransf_25"/>
</dbReference>
<evidence type="ECO:0000256" key="1">
    <source>
        <dbReference type="ARBA" id="ARBA00022679"/>
    </source>
</evidence>
<reference evidence="3" key="1">
    <citation type="submission" date="2020-06" db="EMBL/GenBank/DDBJ databases">
        <title>Paenibacillus sp. nov., isolated from soil.</title>
        <authorList>
            <person name="Seo Y.L."/>
        </authorList>
    </citation>
    <scope>NUCLEOTIDE SEQUENCE [LARGE SCALE GENOMIC DNA]</scope>
    <source>
        <strain evidence="3">JW14</strain>
    </source>
</reference>
<dbReference type="GO" id="GO:0008168">
    <property type="term" value="F:methyltransferase activity"/>
    <property type="evidence" value="ECO:0007669"/>
    <property type="project" value="UniProtKB-KW"/>
</dbReference>
<dbReference type="CDD" id="cd02440">
    <property type="entry name" value="AdoMet_MTases"/>
    <property type="match status" value="1"/>
</dbReference>
<name>A0A850EY31_9BACL</name>
<accession>A0A850EY31</accession>
<dbReference type="Pfam" id="PF13649">
    <property type="entry name" value="Methyltransf_25"/>
    <property type="match status" value="1"/>
</dbReference>
<evidence type="ECO:0000313" key="3">
    <source>
        <dbReference type="EMBL" id="NUU64397.1"/>
    </source>
</evidence>
<keyword evidence="3" id="KW-0489">Methyltransferase</keyword>
<gene>
    <name evidence="3" type="ORF">HPT30_28990</name>
</gene>
<proteinExistence type="predicted"/>
<dbReference type="Proteomes" id="UP000564806">
    <property type="component" value="Unassembled WGS sequence"/>
</dbReference>
<protein>
    <submittedName>
        <fullName evidence="3">Class I SAM-dependent methyltransferase</fullName>
    </submittedName>
</protein>
<sequence>MNDLLKSQFDAVAQSYDLQRRQLIPCFDDFYGAAVSWMNTEIDTPRILDLGAGKGLFSSFAKQRYPNAKLTLVDTSEEMLKVARQRFGNDPNVQYIAADYCNYPFTEQYDIILSSLSIHHLTHPDKSTLFQKIFNHLTSGGIFINADQAAGSSSYFDNRYKEQWEEDVLKSGLAEQAIEASILRRKQDINATVEDQLKWLRAAGFAEVNVVYSYNEFTVFFNLK</sequence>
<keyword evidence="1 3" id="KW-0808">Transferase</keyword>
<dbReference type="InterPro" id="IPR029063">
    <property type="entry name" value="SAM-dependent_MTases_sf"/>
</dbReference>
<organism evidence="3 4">
    <name type="scientific">Paenibacillus agri</name>
    <dbReference type="NCBI Taxonomy" id="2744309"/>
    <lineage>
        <taxon>Bacteria</taxon>
        <taxon>Bacillati</taxon>
        <taxon>Bacillota</taxon>
        <taxon>Bacilli</taxon>
        <taxon>Bacillales</taxon>
        <taxon>Paenibacillaceae</taxon>
        <taxon>Paenibacillus</taxon>
    </lineage>
</organism>
<dbReference type="AlphaFoldDB" id="A0A850EY31"/>
<evidence type="ECO:0000313" key="4">
    <source>
        <dbReference type="Proteomes" id="UP000564806"/>
    </source>
</evidence>
<comment type="caution">
    <text evidence="3">The sequence shown here is derived from an EMBL/GenBank/DDBJ whole genome shotgun (WGS) entry which is preliminary data.</text>
</comment>
<keyword evidence="4" id="KW-1185">Reference proteome</keyword>
<evidence type="ECO:0000259" key="2">
    <source>
        <dbReference type="Pfam" id="PF13649"/>
    </source>
</evidence>
<feature type="domain" description="Methyltransferase" evidence="2">
    <location>
        <begin position="47"/>
        <end position="141"/>
    </location>
</feature>
<dbReference type="SUPFAM" id="SSF53335">
    <property type="entry name" value="S-adenosyl-L-methionine-dependent methyltransferases"/>
    <property type="match status" value="1"/>
</dbReference>
<dbReference type="EMBL" id="JABWCS010000221">
    <property type="protein sequence ID" value="NUU64397.1"/>
    <property type="molecule type" value="Genomic_DNA"/>
</dbReference>
<dbReference type="Gene3D" id="3.40.50.150">
    <property type="entry name" value="Vaccinia Virus protein VP39"/>
    <property type="match status" value="1"/>
</dbReference>
<dbReference type="GO" id="GO:0032259">
    <property type="term" value="P:methylation"/>
    <property type="evidence" value="ECO:0007669"/>
    <property type="project" value="UniProtKB-KW"/>
</dbReference>